<accession>A0A2Z6GBV2</accession>
<reference evidence="1 2" key="1">
    <citation type="submission" date="2018-06" db="EMBL/GenBank/DDBJ databases">
        <title>OYT1 Genome Sequencing.</title>
        <authorList>
            <person name="Kato S."/>
            <person name="Itoh T."/>
            <person name="Ohkuma M."/>
        </authorList>
    </citation>
    <scope>NUCLEOTIDE SEQUENCE [LARGE SCALE GENOMIC DNA]</scope>
    <source>
        <strain evidence="1 2">OYT1</strain>
    </source>
</reference>
<proteinExistence type="predicted"/>
<dbReference type="RefSeq" id="WP_084612029.1">
    <property type="nucleotide sequence ID" value="NZ_AP018738.1"/>
</dbReference>
<organism evidence="1 2">
    <name type="scientific">Ferriphaselus amnicola</name>
    <dbReference type="NCBI Taxonomy" id="1188319"/>
    <lineage>
        <taxon>Bacteria</taxon>
        <taxon>Pseudomonadati</taxon>
        <taxon>Pseudomonadota</taxon>
        <taxon>Betaproteobacteria</taxon>
        <taxon>Nitrosomonadales</taxon>
        <taxon>Gallionellaceae</taxon>
        <taxon>Ferriphaselus</taxon>
    </lineage>
</organism>
<gene>
    <name evidence="1" type="ORF">OYT1_ch1389</name>
</gene>
<dbReference type="OrthoDB" id="8565538at2"/>
<evidence type="ECO:0000313" key="1">
    <source>
        <dbReference type="EMBL" id="BBE50946.1"/>
    </source>
</evidence>
<sequence>MAKTPANHGKQWTPQDIAGLKKEVRANTPTRLIALHLDRTVDAVYAKASNLNISLAPTNQSPDKRRGH</sequence>
<keyword evidence="2" id="KW-1185">Reference proteome</keyword>
<protein>
    <submittedName>
        <fullName evidence="1">Uncharacterized protein</fullName>
    </submittedName>
</protein>
<name>A0A2Z6GBV2_9PROT</name>
<dbReference type="STRING" id="1188319.OYT1_02049"/>
<dbReference type="EMBL" id="AP018738">
    <property type="protein sequence ID" value="BBE50946.1"/>
    <property type="molecule type" value="Genomic_DNA"/>
</dbReference>
<dbReference type="Proteomes" id="UP000033070">
    <property type="component" value="Chromosome"/>
</dbReference>
<evidence type="ECO:0000313" key="2">
    <source>
        <dbReference type="Proteomes" id="UP000033070"/>
    </source>
</evidence>
<dbReference type="AlphaFoldDB" id="A0A2Z6GBV2"/>
<dbReference type="KEGG" id="fam:OYT1_ch1389"/>